<comment type="caution">
    <text evidence="4">The sequence shown here is derived from an EMBL/GenBank/DDBJ whole genome shotgun (WGS) entry which is preliminary data.</text>
</comment>
<keyword evidence="1 2" id="KW-0732">Signal</keyword>
<sequence length="291" mass="32012">MTVFLRLRSSAAVAFVALAVTLSVHPATAIEAAIGVDGREAVRICADANLLPFSNDRLEGFENEIARLIGEDLQRPVVYFWWPQTIGFVRNTLRARQCDLVMGTASGEEQMQNTNPYYRTVYALVYRTASGIRAESLADPSLREARIGIVERTPAATLMRRYGLTKTEPYQLNTDTRANNPAKDAIDDVASGRTDAAVIWGPIAGYHAARRAEPLTVVPLVKEAAVSHLQFDISMGIRADEPEWKHWLNGFIARRQADIDGILLRYHVPLVAPDGTLKTAAKEPAGSRTAN</sequence>
<evidence type="ECO:0000313" key="5">
    <source>
        <dbReference type="Proteomes" id="UP000280346"/>
    </source>
</evidence>
<dbReference type="PANTHER" id="PTHR35936:SF17">
    <property type="entry name" value="ARGININE-BINDING EXTRACELLULAR PROTEIN ARTP"/>
    <property type="match status" value="1"/>
</dbReference>
<protein>
    <submittedName>
        <fullName evidence="4">Quinoprotein dehydrogenase-associated putative ABC transporter substrate-binding protein</fullName>
    </submittedName>
</protein>
<dbReference type="PANTHER" id="PTHR35936">
    <property type="entry name" value="MEMBRANE-BOUND LYTIC MUREIN TRANSGLYCOSYLASE F"/>
    <property type="match status" value="1"/>
</dbReference>
<proteinExistence type="predicted"/>
<evidence type="ECO:0000313" key="4">
    <source>
        <dbReference type="EMBL" id="RUQ72072.1"/>
    </source>
</evidence>
<dbReference type="AlphaFoldDB" id="A0A3S0VIR6"/>
<dbReference type="NCBIfam" id="TIGR03871">
    <property type="entry name" value="ABC_peri_MoxJ_2"/>
    <property type="match status" value="1"/>
</dbReference>
<dbReference type="SUPFAM" id="SSF53850">
    <property type="entry name" value="Periplasmic binding protein-like II"/>
    <property type="match status" value="1"/>
</dbReference>
<keyword evidence="5" id="KW-1185">Reference proteome</keyword>
<evidence type="ECO:0000259" key="3">
    <source>
        <dbReference type="SMART" id="SM00062"/>
    </source>
</evidence>
<dbReference type="RefSeq" id="WP_126997668.1">
    <property type="nucleotide sequence ID" value="NZ_JBNPXW010000005.1"/>
</dbReference>
<dbReference type="SMART" id="SM00062">
    <property type="entry name" value="PBPb"/>
    <property type="match status" value="1"/>
</dbReference>
<feature type="signal peptide" evidence="2">
    <location>
        <begin position="1"/>
        <end position="29"/>
    </location>
</feature>
<accession>A0A3S0VIR6</accession>
<dbReference type="Pfam" id="PF00497">
    <property type="entry name" value="SBP_bac_3"/>
    <property type="match status" value="1"/>
</dbReference>
<evidence type="ECO:0000256" key="2">
    <source>
        <dbReference type="SAM" id="SignalP"/>
    </source>
</evidence>
<dbReference type="OrthoDB" id="176845at2"/>
<dbReference type="Gene3D" id="3.40.190.10">
    <property type="entry name" value="Periplasmic binding protein-like II"/>
    <property type="match status" value="2"/>
</dbReference>
<name>A0A3S0VIR6_9PROT</name>
<dbReference type="Proteomes" id="UP000280346">
    <property type="component" value="Unassembled WGS sequence"/>
</dbReference>
<evidence type="ECO:0000256" key="1">
    <source>
        <dbReference type="ARBA" id="ARBA00022729"/>
    </source>
</evidence>
<organism evidence="4 5">
    <name type="scientific">Azospirillum doebereinerae</name>
    <dbReference type="NCBI Taxonomy" id="92933"/>
    <lineage>
        <taxon>Bacteria</taxon>
        <taxon>Pseudomonadati</taxon>
        <taxon>Pseudomonadota</taxon>
        <taxon>Alphaproteobacteria</taxon>
        <taxon>Rhodospirillales</taxon>
        <taxon>Azospirillaceae</taxon>
        <taxon>Azospirillum</taxon>
    </lineage>
</organism>
<dbReference type="InterPro" id="IPR022448">
    <property type="entry name" value="Quinoprotein_dehydrogenase"/>
</dbReference>
<feature type="domain" description="Solute-binding protein family 3/N-terminal" evidence="3">
    <location>
        <begin position="41"/>
        <end position="270"/>
    </location>
</feature>
<dbReference type="InterPro" id="IPR001638">
    <property type="entry name" value="Solute-binding_3/MltF_N"/>
</dbReference>
<reference evidence="4 5" key="1">
    <citation type="submission" date="2018-12" db="EMBL/GenBank/DDBJ databases">
        <authorList>
            <person name="Yang Y."/>
        </authorList>
    </citation>
    <scope>NUCLEOTIDE SEQUENCE [LARGE SCALE GENOMIC DNA]</scope>
    <source>
        <strain evidence="4 5">GSF71</strain>
    </source>
</reference>
<gene>
    <name evidence="4" type="ORF">EJ913_10905</name>
</gene>
<dbReference type="EMBL" id="RZIJ01000007">
    <property type="protein sequence ID" value="RUQ72072.1"/>
    <property type="molecule type" value="Genomic_DNA"/>
</dbReference>
<feature type="chain" id="PRO_5018724990" evidence="2">
    <location>
        <begin position="30"/>
        <end position="291"/>
    </location>
</feature>